<dbReference type="InterPro" id="IPR051209">
    <property type="entry name" value="FAD-bind_Monooxygenase_sf"/>
</dbReference>
<keyword evidence="5" id="KW-0503">Monooxygenase</keyword>
<evidence type="ECO:0000313" key="6">
    <source>
        <dbReference type="Proteomes" id="UP000242180"/>
    </source>
</evidence>
<comment type="caution">
    <text evidence="5">The sequence shown here is derived from an EMBL/GenBank/DDBJ whole genome shotgun (WGS) entry which is preliminary data.</text>
</comment>
<dbReference type="InParanoid" id="A0A1X2HM14"/>
<evidence type="ECO:0000256" key="2">
    <source>
        <dbReference type="ARBA" id="ARBA00022630"/>
    </source>
</evidence>
<name>A0A1X2HM14_SYNRA</name>
<dbReference type="GO" id="GO:0050660">
    <property type="term" value="F:flavin adenine dinucleotide binding"/>
    <property type="evidence" value="ECO:0007669"/>
    <property type="project" value="InterPro"/>
</dbReference>
<dbReference type="AlphaFoldDB" id="A0A1X2HM14"/>
<protein>
    <submittedName>
        <fullName evidence="5">Putative flavin-containing monooxygenase</fullName>
    </submittedName>
</protein>
<dbReference type="InterPro" id="IPR020946">
    <property type="entry name" value="Flavin_mOase-like"/>
</dbReference>
<dbReference type="STRING" id="13706.A0A1X2HM14"/>
<dbReference type="Proteomes" id="UP000242180">
    <property type="component" value="Unassembled WGS sequence"/>
</dbReference>
<keyword evidence="2" id="KW-0285">Flavoprotein</keyword>
<reference evidence="5 6" key="1">
    <citation type="submission" date="2016-07" db="EMBL/GenBank/DDBJ databases">
        <title>Pervasive Adenine N6-methylation of Active Genes in Fungi.</title>
        <authorList>
            <consortium name="DOE Joint Genome Institute"/>
            <person name="Mondo S.J."/>
            <person name="Dannebaum R.O."/>
            <person name="Kuo R.C."/>
            <person name="Labutti K."/>
            <person name="Haridas S."/>
            <person name="Kuo A."/>
            <person name="Salamov A."/>
            <person name="Ahrendt S.R."/>
            <person name="Lipzen A."/>
            <person name="Sullivan W."/>
            <person name="Andreopoulos W.B."/>
            <person name="Clum A."/>
            <person name="Lindquist E."/>
            <person name="Daum C."/>
            <person name="Ramamoorthy G.K."/>
            <person name="Gryganskyi A."/>
            <person name="Culley D."/>
            <person name="Magnuson J.K."/>
            <person name="James T.Y."/>
            <person name="O'Malley M.A."/>
            <person name="Stajich J.E."/>
            <person name="Spatafora J.W."/>
            <person name="Visel A."/>
            <person name="Grigoriev I.V."/>
        </authorList>
    </citation>
    <scope>NUCLEOTIDE SEQUENCE [LARGE SCALE GENOMIC DNA]</scope>
    <source>
        <strain evidence="5 6">NRRL 2496</strain>
    </source>
</reference>
<evidence type="ECO:0000313" key="5">
    <source>
        <dbReference type="EMBL" id="ORZ00368.1"/>
    </source>
</evidence>
<comment type="similarity">
    <text evidence="1">Belongs to the FAD-binding monooxygenase family.</text>
</comment>
<evidence type="ECO:0000256" key="3">
    <source>
        <dbReference type="ARBA" id="ARBA00022827"/>
    </source>
</evidence>
<dbReference type="Pfam" id="PF00743">
    <property type="entry name" value="FMO-like"/>
    <property type="match status" value="1"/>
</dbReference>
<dbReference type="PRINTS" id="PR00469">
    <property type="entry name" value="PNDRDTASEII"/>
</dbReference>
<dbReference type="Gene3D" id="3.50.50.60">
    <property type="entry name" value="FAD/NAD(P)-binding domain"/>
    <property type="match status" value="2"/>
</dbReference>
<evidence type="ECO:0000256" key="4">
    <source>
        <dbReference type="ARBA" id="ARBA00023002"/>
    </source>
</evidence>
<keyword evidence="3" id="KW-0274">FAD</keyword>
<sequence>MTRSVAVIGTGFSGICAAVKVERELGIVPVLFEMCKDVGGTWYQNRYPGAACDIPSHLYSLSFELKSDWPEHYSSQGEIYEYLRGVARKYGLYKKTKFETEVVSTVWIEDRQQWQLQWRSVNDHTHVETGYFDIVFAGLGPLRVPNVPKEFQGFEGPTVHTTFWDDSIDFTNKRVAVVGSGASAIQAIPELVKTVSHLYSYQRTPAWVSPRDQFRYPNLFKYAFRYVPFLLRFYRFLIYIQHEFYYVNFGYYNSAFGKRVRRAFEYLVSWRLKRAGRPDLIPLLMPDYPPGCKRIAKSENFLEALAKPNVTVERAGVAGIKGRTIVDKNGNENEVDILVLATGFDVQGFAGNLKIVGRNGSNLAEKWRYEFPKTYKSTAIPGFPNFFLLLGPSTGLGHNSVVTMIDIQVDFALKALKQMIRKDVAAIEPKQSATDEYAEKLQKSLKGTVWKGGCKSWYLNENGDVYGVWPGTIFSFWRELRQADLSKFIQYKKPVAVKL</sequence>
<proteinExistence type="inferred from homology"/>
<evidence type="ECO:0000256" key="1">
    <source>
        <dbReference type="ARBA" id="ARBA00010139"/>
    </source>
</evidence>
<dbReference type="OMA" id="FRTSIFM"/>
<gene>
    <name evidence="5" type="ORF">BCR43DRAFT_560886</name>
</gene>
<dbReference type="GO" id="GO:0050661">
    <property type="term" value="F:NADP binding"/>
    <property type="evidence" value="ECO:0007669"/>
    <property type="project" value="InterPro"/>
</dbReference>
<dbReference type="GO" id="GO:0004499">
    <property type="term" value="F:N,N-dimethylaniline monooxygenase activity"/>
    <property type="evidence" value="ECO:0007669"/>
    <property type="project" value="InterPro"/>
</dbReference>
<dbReference type="PANTHER" id="PTHR42877">
    <property type="entry name" value="L-ORNITHINE N(5)-MONOOXYGENASE-RELATED"/>
    <property type="match status" value="1"/>
</dbReference>
<dbReference type="OrthoDB" id="74360at2759"/>
<dbReference type="EMBL" id="MCGN01000002">
    <property type="protein sequence ID" value="ORZ00368.1"/>
    <property type="molecule type" value="Genomic_DNA"/>
</dbReference>
<dbReference type="InterPro" id="IPR036188">
    <property type="entry name" value="FAD/NAD-bd_sf"/>
</dbReference>
<keyword evidence="4" id="KW-0560">Oxidoreductase</keyword>
<accession>A0A1X2HM14</accession>
<organism evidence="5 6">
    <name type="scientific">Syncephalastrum racemosum</name>
    <name type="common">Filamentous fungus</name>
    <dbReference type="NCBI Taxonomy" id="13706"/>
    <lineage>
        <taxon>Eukaryota</taxon>
        <taxon>Fungi</taxon>
        <taxon>Fungi incertae sedis</taxon>
        <taxon>Mucoromycota</taxon>
        <taxon>Mucoromycotina</taxon>
        <taxon>Mucoromycetes</taxon>
        <taxon>Mucorales</taxon>
        <taxon>Syncephalastraceae</taxon>
        <taxon>Syncephalastrum</taxon>
    </lineage>
</organism>
<dbReference type="SUPFAM" id="SSF51905">
    <property type="entry name" value="FAD/NAD(P)-binding domain"/>
    <property type="match status" value="1"/>
</dbReference>
<keyword evidence="6" id="KW-1185">Reference proteome</keyword>
<dbReference type="PANTHER" id="PTHR42877:SF4">
    <property type="entry name" value="FAD_NAD(P)-BINDING DOMAIN-CONTAINING PROTEIN-RELATED"/>
    <property type="match status" value="1"/>
</dbReference>